<evidence type="ECO:0000256" key="1">
    <source>
        <dbReference type="ARBA" id="ARBA00004141"/>
    </source>
</evidence>
<dbReference type="RefSeq" id="WP_322396075.1">
    <property type="nucleotide sequence ID" value="NZ_WNUI01000941.1"/>
</dbReference>
<evidence type="ECO:0000256" key="2">
    <source>
        <dbReference type="ARBA" id="ARBA00022448"/>
    </source>
</evidence>
<feature type="non-terminal residue" evidence="7">
    <location>
        <position position="1"/>
    </location>
</feature>
<gene>
    <name evidence="7" type="ORF">GNF68_18440</name>
</gene>
<evidence type="ECO:0000256" key="6">
    <source>
        <dbReference type="SAM" id="Phobius"/>
    </source>
</evidence>
<protein>
    <submittedName>
        <fullName evidence="7">Peptide transporter</fullName>
    </submittedName>
</protein>
<dbReference type="Proteomes" id="UP001288778">
    <property type="component" value="Unassembled WGS sequence"/>
</dbReference>
<keyword evidence="3 6" id="KW-0812">Transmembrane</keyword>
<evidence type="ECO:0000256" key="4">
    <source>
        <dbReference type="ARBA" id="ARBA00022989"/>
    </source>
</evidence>
<organism evidence="7 8">
    <name type="scientific">Clostridium perfringens</name>
    <dbReference type="NCBI Taxonomy" id="1502"/>
    <lineage>
        <taxon>Bacteria</taxon>
        <taxon>Bacillati</taxon>
        <taxon>Bacillota</taxon>
        <taxon>Clostridia</taxon>
        <taxon>Eubacteriales</taxon>
        <taxon>Clostridiaceae</taxon>
        <taxon>Clostridium</taxon>
    </lineage>
</organism>
<dbReference type="Pfam" id="PF03169">
    <property type="entry name" value="OPT"/>
    <property type="match status" value="1"/>
</dbReference>
<feature type="non-terminal residue" evidence="7">
    <location>
        <position position="118"/>
    </location>
</feature>
<sequence length="118" mass="12703">IMGWTSTVDNKSLLLFGSFIVVSIAIAGGYFQSQKVTYVIGGNKNEMQRYFTIASIVGVIVVVAVIVLLTDQLKITGDNPPFALPQANLMSTLTSGIMSGQLPWVMIVVGVFMAIVLY</sequence>
<comment type="subcellular location">
    <subcellularLocation>
        <location evidence="1">Membrane</location>
        <topology evidence="1">Multi-pass membrane protein</topology>
    </subcellularLocation>
</comment>
<dbReference type="GO" id="GO:0035673">
    <property type="term" value="F:oligopeptide transmembrane transporter activity"/>
    <property type="evidence" value="ECO:0007669"/>
    <property type="project" value="InterPro"/>
</dbReference>
<dbReference type="InterPro" id="IPR004813">
    <property type="entry name" value="OPT"/>
</dbReference>
<reference evidence="7" key="1">
    <citation type="submission" date="2019-11" db="EMBL/GenBank/DDBJ databases">
        <title>Characterization of Clostridium perfringens isolates from swine manure treated agricultural soils.</title>
        <authorList>
            <person name="Wushke S.T."/>
        </authorList>
    </citation>
    <scope>NUCLEOTIDE SEQUENCE</scope>
    <source>
        <strain evidence="7">X94</strain>
    </source>
</reference>
<dbReference type="AlphaFoldDB" id="A0AAW9I046"/>
<feature type="transmembrane region" description="Helical" evidence="6">
    <location>
        <begin position="89"/>
        <end position="117"/>
    </location>
</feature>
<name>A0AAW9I046_CLOPF</name>
<evidence type="ECO:0000313" key="8">
    <source>
        <dbReference type="Proteomes" id="UP001288778"/>
    </source>
</evidence>
<keyword evidence="4 6" id="KW-1133">Transmembrane helix</keyword>
<keyword evidence="2" id="KW-0813">Transport</keyword>
<dbReference type="GO" id="GO:0016020">
    <property type="term" value="C:membrane"/>
    <property type="evidence" value="ECO:0007669"/>
    <property type="project" value="UniProtKB-SubCell"/>
</dbReference>
<feature type="transmembrane region" description="Helical" evidence="6">
    <location>
        <begin position="12"/>
        <end position="31"/>
    </location>
</feature>
<feature type="transmembrane region" description="Helical" evidence="6">
    <location>
        <begin position="51"/>
        <end position="69"/>
    </location>
</feature>
<accession>A0AAW9I046</accession>
<proteinExistence type="predicted"/>
<evidence type="ECO:0000256" key="5">
    <source>
        <dbReference type="ARBA" id="ARBA00023136"/>
    </source>
</evidence>
<dbReference type="EMBL" id="WNUI01000941">
    <property type="protein sequence ID" value="MDZ4910928.1"/>
    <property type="molecule type" value="Genomic_DNA"/>
</dbReference>
<keyword evidence="5 6" id="KW-0472">Membrane</keyword>
<evidence type="ECO:0000256" key="3">
    <source>
        <dbReference type="ARBA" id="ARBA00022692"/>
    </source>
</evidence>
<comment type="caution">
    <text evidence="7">The sequence shown here is derived from an EMBL/GenBank/DDBJ whole genome shotgun (WGS) entry which is preliminary data.</text>
</comment>
<evidence type="ECO:0000313" key="7">
    <source>
        <dbReference type="EMBL" id="MDZ4910928.1"/>
    </source>
</evidence>